<dbReference type="EMBL" id="JAPXFL010000001">
    <property type="protein sequence ID" value="KAK9511886.1"/>
    <property type="molecule type" value="Genomic_DNA"/>
</dbReference>
<dbReference type="AlphaFoldDB" id="A0AAW1DMI7"/>
<feature type="transmembrane region" description="Helical" evidence="1">
    <location>
        <begin position="21"/>
        <end position="48"/>
    </location>
</feature>
<keyword evidence="1" id="KW-0472">Membrane</keyword>
<dbReference type="GO" id="GO:0005886">
    <property type="term" value="C:plasma membrane"/>
    <property type="evidence" value="ECO:0007669"/>
    <property type="project" value="TreeGrafter"/>
</dbReference>
<dbReference type="GO" id="GO:0017080">
    <property type="term" value="F:sodium channel regulator activity"/>
    <property type="evidence" value="ECO:0007669"/>
    <property type="project" value="TreeGrafter"/>
</dbReference>
<dbReference type="PANTHER" id="PTHR12335:SF7">
    <property type="entry name" value="RT03134P"/>
    <property type="match status" value="1"/>
</dbReference>
<feature type="transmembrane region" description="Helical" evidence="1">
    <location>
        <begin position="474"/>
        <end position="495"/>
    </location>
</feature>
<keyword evidence="1" id="KW-0812">Transmembrane</keyword>
<dbReference type="PANTHER" id="PTHR12335">
    <property type="entry name" value="TIPE PROTEIN TEMPERATURE-INDUCED PARALYTIC E"/>
    <property type="match status" value="1"/>
</dbReference>
<evidence type="ECO:0000313" key="2">
    <source>
        <dbReference type="EMBL" id="KAK9511886.1"/>
    </source>
</evidence>
<dbReference type="InterPro" id="IPR031578">
    <property type="entry name" value="TipE"/>
</dbReference>
<evidence type="ECO:0000256" key="1">
    <source>
        <dbReference type="SAM" id="Phobius"/>
    </source>
</evidence>
<feature type="transmembrane region" description="Helical" evidence="1">
    <location>
        <begin position="383"/>
        <end position="404"/>
    </location>
</feature>
<dbReference type="GO" id="GO:0002028">
    <property type="term" value="P:regulation of sodium ion transport"/>
    <property type="evidence" value="ECO:0007669"/>
    <property type="project" value="TreeGrafter"/>
</dbReference>
<name>A0AAW1DMI7_9HEMI</name>
<comment type="caution">
    <text evidence="2">The sequence shown here is derived from an EMBL/GenBank/DDBJ whole genome shotgun (WGS) entry which is preliminary data.</text>
</comment>
<accession>A0AAW1DMI7</accession>
<organism evidence="2 3">
    <name type="scientific">Rhynocoris fuscipes</name>
    <dbReference type="NCBI Taxonomy" id="488301"/>
    <lineage>
        <taxon>Eukaryota</taxon>
        <taxon>Metazoa</taxon>
        <taxon>Ecdysozoa</taxon>
        <taxon>Arthropoda</taxon>
        <taxon>Hexapoda</taxon>
        <taxon>Insecta</taxon>
        <taxon>Pterygota</taxon>
        <taxon>Neoptera</taxon>
        <taxon>Paraneoptera</taxon>
        <taxon>Hemiptera</taxon>
        <taxon>Heteroptera</taxon>
        <taxon>Panheteroptera</taxon>
        <taxon>Cimicomorpha</taxon>
        <taxon>Reduviidae</taxon>
        <taxon>Harpactorinae</taxon>
        <taxon>Harpactorini</taxon>
        <taxon>Rhynocoris</taxon>
    </lineage>
</organism>
<evidence type="ECO:0000313" key="3">
    <source>
        <dbReference type="Proteomes" id="UP001461498"/>
    </source>
</evidence>
<gene>
    <name evidence="2" type="ORF">O3M35_000456</name>
</gene>
<dbReference type="Proteomes" id="UP001461498">
    <property type="component" value="Unassembled WGS sequence"/>
</dbReference>
<evidence type="ECO:0008006" key="4">
    <source>
        <dbReference type="Google" id="ProtNLM"/>
    </source>
</evidence>
<proteinExistence type="predicted"/>
<feature type="transmembrane region" description="Helical" evidence="1">
    <location>
        <begin position="632"/>
        <end position="656"/>
    </location>
</feature>
<sequence>MPKQKKIPVEDLAVPPQNNKICGTICMCQMTAVLSCVALVYLSVAIYMPSIRAFQSGIAADPVMCTTTKAVNTDVCDWGSCGEWCLSKTSGSCIQIYVNLRHNGSNIFLANCTNTANKTCYGIDQENAKKYRCIADECRNLTGTFNCTMGMCINITDAFECVFSNKDYPLKCSGRRGKINCQGMDGLQNCNRGTCERIRTPYNCDRRCLGIPTRNKNAILLSGDKVYLSQCQRAFVTGTEQEIWNENQDNILMMSCYNIENTSLGIEAVDCINGTLLDKNLLSDLTNFTYLSYLSVINTKLLDETRTVAPPEIDLLIANDSKLLINMEGCVNTLKDECKEFLREYGKDGTDHNARGRFPCFYAEERSDIVVARFNLETTYREFVFASVVPSVLFVVSCLTLILCQRTVEVGDDARMRFKKRGGASDSRRAVDKENSVAKKKKSAKMGAKVLVKTLLQSVDVAGLMVKTKFYTSLCLGTTAILSVFAFLFLIPFVVDPAISTILANYEPSPVTCVAVDHVYAEGLSNCSWSSCREGCTTAALRCHQILVNYTRTPFAEWQKGGIDLETIEWDVGETKFYINTEGCGYPPQVNCSEFAKKYGYSTLGTPFPCYYSKTYPNMVVARYSWDDNLRYLILSLVIPNALFAASIGVLIYWYCPGCNKSRTPIDTSSYVENFHSKNE</sequence>
<dbReference type="Pfam" id="PF16972">
    <property type="entry name" value="TipE"/>
    <property type="match status" value="2"/>
</dbReference>
<keyword evidence="3" id="KW-1185">Reference proteome</keyword>
<keyword evidence="1" id="KW-1133">Transmembrane helix</keyword>
<reference evidence="2 3" key="1">
    <citation type="submission" date="2022-12" db="EMBL/GenBank/DDBJ databases">
        <title>Chromosome-level genome assembly of true bugs.</title>
        <authorList>
            <person name="Ma L."/>
            <person name="Li H."/>
        </authorList>
    </citation>
    <scope>NUCLEOTIDE SEQUENCE [LARGE SCALE GENOMIC DNA]</scope>
    <source>
        <strain evidence="2">Lab_2022b</strain>
    </source>
</reference>
<protein>
    <recommendedName>
        <fullName evidence="4">Protein tipE</fullName>
    </recommendedName>
</protein>